<dbReference type="EMBL" id="JAAXPI010000002">
    <property type="protein sequence ID" value="NKZ02765.1"/>
    <property type="molecule type" value="Genomic_DNA"/>
</dbReference>
<keyword evidence="2" id="KW-0472">Membrane</keyword>
<evidence type="ECO:0000256" key="2">
    <source>
        <dbReference type="SAM" id="Phobius"/>
    </source>
</evidence>
<organism evidence="4 5">
    <name type="scientific">Actinomadura latina</name>
    <dbReference type="NCBI Taxonomy" id="163603"/>
    <lineage>
        <taxon>Bacteria</taxon>
        <taxon>Bacillati</taxon>
        <taxon>Actinomycetota</taxon>
        <taxon>Actinomycetes</taxon>
        <taxon>Streptosporangiales</taxon>
        <taxon>Thermomonosporaceae</taxon>
        <taxon>Actinomadura</taxon>
    </lineage>
</organism>
<dbReference type="Pfam" id="PF18075">
    <property type="entry name" value="FtsX_ECD"/>
    <property type="match status" value="1"/>
</dbReference>
<dbReference type="Proteomes" id="UP000579250">
    <property type="component" value="Unassembled WGS sequence"/>
</dbReference>
<keyword evidence="2" id="KW-0812">Transmembrane</keyword>
<protein>
    <recommendedName>
        <fullName evidence="3">FtsX extracellular domain-containing protein</fullName>
    </recommendedName>
</protein>
<dbReference type="RefSeq" id="WP_157437988.1">
    <property type="nucleotide sequence ID" value="NZ_JAAXPI010000002.1"/>
</dbReference>
<gene>
    <name evidence="4" type="ORF">HGB48_03185</name>
</gene>
<evidence type="ECO:0000313" key="4">
    <source>
        <dbReference type="EMBL" id="NKZ02765.1"/>
    </source>
</evidence>
<reference evidence="4 5" key="1">
    <citation type="submission" date="2020-04" db="EMBL/GenBank/DDBJ databases">
        <title>MicrobeNet Type strains.</title>
        <authorList>
            <person name="Nicholson A.C."/>
        </authorList>
    </citation>
    <scope>NUCLEOTIDE SEQUENCE [LARGE SCALE GENOMIC DNA]</scope>
    <source>
        <strain evidence="4 5">ATCC BAA-277</strain>
    </source>
</reference>
<sequence>MSEPGEPRPQVQHGDGGGAPPVPSRPRGTSARPALVVAAAAVALLLTAGAGIGGWLTMRDEPGQGSASTGQERDVAVFFCVVSSSTPNCGRRDAGQAEKDAVKQRLLEMNGIMTVRYESKEQAYENFKKAFADRKDLLDGASLGDIPDSLRLRVADAGVAGAVKKRFEGTSGVDTVVIQPPGKA</sequence>
<evidence type="ECO:0000256" key="1">
    <source>
        <dbReference type="SAM" id="MobiDB-lite"/>
    </source>
</evidence>
<proteinExistence type="predicted"/>
<feature type="domain" description="FtsX extracellular" evidence="3">
    <location>
        <begin position="92"/>
        <end position="176"/>
    </location>
</feature>
<comment type="caution">
    <text evidence="4">The sequence shown here is derived from an EMBL/GenBank/DDBJ whole genome shotgun (WGS) entry which is preliminary data.</text>
</comment>
<dbReference type="InterPro" id="IPR040690">
    <property type="entry name" value="FtsX_ECD"/>
</dbReference>
<evidence type="ECO:0000313" key="5">
    <source>
        <dbReference type="Proteomes" id="UP000579250"/>
    </source>
</evidence>
<keyword evidence="5" id="KW-1185">Reference proteome</keyword>
<feature type="transmembrane region" description="Helical" evidence="2">
    <location>
        <begin position="34"/>
        <end position="56"/>
    </location>
</feature>
<keyword evidence="2" id="KW-1133">Transmembrane helix</keyword>
<accession>A0A846YVR6</accession>
<feature type="region of interest" description="Disordered" evidence="1">
    <location>
        <begin position="1"/>
        <end position="30"/>
    </location>
</feature>
<evidence type="ECO:0000259" key="3">
    <source>
        <dbReference type="Pfam" id="PF18075"/>
    </source>
</evidence>
<name>A0A846YVR6_9ACTN</name>
<dbReference type="AlphaFoldDB" id="A0A846YVR6"/>
<dbReference type="Gene3D" id="3.30.70.3040">
    <property type="match status" value="1"/>
</dbReference>